<proteinExistence type="predicted"/>
<dbReference type="Proteomes" id="UP000887565">
    <property type="component" value="Unplaced"/>
</dbReference>
<dbReference type="WBParaSite" id="nRc.2.0.1.t02245-RA">
    <property type="protein sequence ID" value="nRc.2.0.1.t02245-RA"/>
    <property type="gene ID" value="nRc.2.0.1.g02245"/>
</dbReference>
<dbReference type="AlphaFoldDB" id="A0A915HL89"/>
<protein>
    <submittedName>
        <fullName evidence="2">Uncharacterized protein</fullName>
    </submittedName>
</protein>
<keyword evidence="1" id="KW-1185">Reference proteome</keyword>
<accession>A0A915HL89</accession>
<evidence type="ECO:0000313" key="2">
    <source>
        <dbReference type="WBParaSite" id="nRc.2.0.1.t02245-RA"/>
    </source>
</evidence>
<sequence length="86" mass="9798">MLQSNKGGKQFMYKKYVTAVGIVGRNGRKTVRPAHFFAAFKNCDPQVTCNRKKILRFIDPQQVLKWSTFCGTDSRNGCSIMQFCAE</sequence>
<organism evidence="1 2">
    <name type="scientific">Romanomermis culicivorax</name>
    <name type="common">Nematode worm</name>
    <dbReference type="NCBI Taxonomy" id="13658"/>
    <lineage>
        <taxon>Eukaryota</taxon>
        <taxon>Metazoa</taxon>
        <taxon>Ecdysozoa</taxon>
        <taxon>Nematoda</taxon>
        <taxon>Enoplea</taxon>
        <taxon>Dorylaimia</taxon>
        <taxon>Mermithida</taxon>
        <taxon>Mermithoidea</taxon>
        <taxon>Mermithidae</taxon>
        <taxon>Romanomermis</taxon>
    </lineage>
</organism>
<evidence type="ECO:0000313" key="1">
    <source>
        <dbReference type="Proteomes" id="UP000887565"/>
    </source>
</evidence>
<reference evidence="2" key="1">
    <citation type="submission" date="2022-11" db="UniProtKB">
        <authorList>
            <consortium name="WormBaseParasite"/>
        </authorList>
    </citation>
    <scope>IDENTIFICATION</scope>
</reference>
<name>A0A915HL89_ROMCU</name>